<protein>
    <recommendedName>
        <fullName evidence="4">GcrA cell cycle regulator</fullName>
    </recommendedName>
</protein>
<organism evidence="2 3">
    <name type="scientific">Sulfitobacter porphyrae</name>
    <dbReference type="NCBI Taxonomy" id="1246864"/>
    <lineage>
        <taxon>Bacteria</taxon>
        <taxon>Pseudomonadati</taxon>
        <taxon>Pseudomonadota</taxon>
        <taxon>Alphaproteobacteria</taxon>
        <taxon>Rhodobacterales</taxon>
        <taxon>Roseobacteraceae</taxon>
        <taxon>Sulfitobacter</taxon>
    </lineage>
</organism>
<evidence type="ECO:0000256" key="1">
    <source>
        <dbReference type="SAM" id="MobiDB-lite"/>
    </source>
</evidence>
<feature type="region of interest" description="Disordered" evidence="1">
    <location>
        <begin position="118"/>
        <end position="137"/>
    </location>
</feature>
<dbReference type="Proteomes" id="UP001596353">
    <property type="component" value="Unassembled WGS sequence"/>
</dbReference>
<evidence type="ECO:0000313" key="2">
    <source>
        <dbReference type="EMBL" id="MFC6760469.1"/>
    </source>
</evidence>
<sequence length="216" mass="23620">MTLPIRTWAEQKDHEALEGSLDSRAAWVRSLVPHVESLNDASRRFGCPHTTLRSMANNYGVKFPSGCAKKSKIDEAEMRALAANGITAREAAKHFKCSPTAVRVFARARGIDLTLEDRTAPPPVKLRPEPKPPEPARISGADVMAMYAKRECGASQGGPQMMNTDPHMIAKIEACPSVEELDALRDAVKARGEEMPGEVVQALARRRVQLQVGGKR</sequence>
<name>A0ABW2B611_9RHOB</name>
<comment type="caution">
    <text evidence="2">The sequence shown here is derived from an EMBL/GenBank/DDBJ whole genome shotgun (WGS) entry which is preliminary data.</text>
</comment>
<proteinExistence type="predicted"/>
<dbReference type="EMBL" id="JBHSWG010000001">
    <property type="protein sequence ID" value="MFC6760469.1"/>
    <property type="molecule type" value="Genomic_DNA"/>
</dbReference>
<gene>
    <name evidence="2" type="ORF">ACFQFQ_14730</name>
</gene>
<accession>A0ABW2B611</accession>
<evidence type="ECO:0008006" key="4">
    <source>
        <dbReference type="Google" id="ProtNLM"/>
    </source>
</evidence>
<keyword evidence="3" id="KW-1185">Reference proteome</keyword>
<reference evidence="3" key="1">
    <citation type="journal article" date="2019" name="Int. J. Syst. Evol. Microbiol.">
        <title>The Global Catalogue of Microorganisms (GCM) 10K type strain sequencing project: providing services to taxonomists for standard genome sequencing and annotation.</title>
        <authorList>
            <consortium name="The Broad Institute Genomics Platform"/>
            <consortium name="The Broad Institute Genome Sequencing Center for Infectious Disease"/>
            <person name="Wu L."/>
            <person name="Ma J."/>
        </authorList>
    </citation>
    <scope>NUCLEOTIDE SEQUENCE [LARGE SCALE GENOMIC DNA]</scope>
    <source>
        <strain evidence="3">CCUG 66188</strain>
    </source>
</reference>
<evidence type="ECO:0000313" key="3">
    <source>
        <dbReference type="Proteomes" id="UP001596353"/>
    </source>
</evidence>